<feature type="compositionally biased region" description="Basic and acidic residues" evidence="1">
    <location>
        <begin position="135"/>
        <end position="146"/>
    </location>
</feature>
<feature type="compositionally biased region" description="Basic and acidic residues" evidence="1">
    <location>
        <begin position="215"/>
        <end position="224"/>
    </location>
</feature>
<evidence type="ECO:0000313" key="2">
    <source>
        <dbReference type="EMBL" id="KAK4434113.1"/>
    </source>
</evidence>
<evidence type="ECO:0000313" key="3">
    <source>
        <dbReference type="Proteomes" id="UP001293254"/>
    </source>
</evidence>
<dbReference type="AlphaFoldDB" id="A0AAE1YQW1"/>
<evidence type="ECO:0000256" key="1">
    <source>
        <dbReference type="SAM" id="MobiDB-lite"/>
    </source>
</evidence>
<dbReference type="Proteomes" id="UP001293254">
    <property type="component" value="Unassembled WGS sequence"/>
</dbReference>
<feature type="region of interest" description="Disordered" evidence="1">
    <location>
        <begin position="56"/>
        <end position="82"/>
    </location>
</feature>
<name>A0AAE1YQW1_9LAMI</name>
<proteinExistence type="predicted"/>
<comment type="caution">
    <text evidence="2">The sequence shown here is derived from an EMBL/GenBank/DDBJ whole genome shotgun (WGS) entry which is preliminary data.</text>
</comment>
<reference evidence="2" key="1">
    <citation type="submission" date="2020-06" db="EMBL/GenBank/DDBJ databases">
        <authorList>
            <person name="Li T."/>
            <person name="Hu X."/>
            <person name="Zhang T."/>
            <person name="Song X."/>
            <person name="Zhang H."/>
            <person name="Dai N."/>
            <person name="Sheng W."/>
            <person name="Hou X."/>
            <person name="Wei L."/>
        </authorList>
    </citation>
    <scope>NUCLEOTIDE SEQUENCE</scope>
    <source>
        <strain evidence="2">3651</strain>
        <tissue evidence="2">Leaf</tissue>
    </source>
</reference>
<dbReference type="EMBL" id="JACGWO010000002">
    <property type="protein sequence ID" value="KAK4434113.1"/>
    <property type="molecule type" value="Genomic_DNA"/>
</dbReference>
<feature type="region of interest" description="Disordered" evidence="1">
    <location>
        <begin position="121"/>
        <end position="248"/>
    </location>
</feature>
<organism evidence="2 3">
    <name type="scientific">Sesamum alatum</name>
    <dbReference type="NCBI Taxonomy" id="300844"/>
    <lineage>
        <taxon>Eukaryota</taxon>
        <taxon>Viridiplantae</taxon>
        <taxon>Streptophyta</taxon>
        <taxon>Embryophyta</taxon>
        <taxon>Tracheophyta</taxon>
        <taxon>Spermatophyta</taxon>
        <taxon>Magnoliopsida</taxon>
        <taxon>eudicotyledons</taxon>
        <taxon>Gunneridae</taxon>
        <taxon>Pentapetalae</taxon>
        <taxon>asterids</taxon>
        <taxon>lamiids</taxon>
        <taxon>Lamiales</taxon>
        <taxon>Pedaliaceae</taxon>
        <taxon>Sesamum</taxon>
    </lineage>
</organism>
<keyword evidence="3" id="KW-1185">Reference proteome</keyword>
<protein>
    <submittedName>
        <fullName evidence="2">Uncharacterized protein</fullName>
    </submittedName>
</protein>
<reference evidence="2" key="2">
    <citation type="journal article" date="2024" name="Plant">
        <title>Genomic evolution and insights into agronomic trait innovations of Sesamum species.</title>
        <authorList>
            <person name="Miao H."/>
            <person name="Wang L."/>
            <person name="Qu L."/>
            <person name="Liu H."/>
            <person name="Sun Y."/>
            <person name="Le M."/>
            <person name="Wang Q."/>
            <person name="Wei S."/>
            <person name="Zheng Y."/>
            <person name="Lin W."/>
            <person name="Duan Y."/>
            <person name="Cao H."/>
            <person name="Xiong S."/>
            <person name="Wang X."/>
            <person name="Wei L."/>
            <person name="Li C."/>
            <person name="Ma Q."/>
            <person name="Ju M."/>
            <person name="Zhao R."/>
            <person name="Li G."/>
            <person name="Mu C."/>
            <person name="Tian Q."/>
            <person name="Mei H."/>
            <person name="Zhang T."/>
            <person name="Gao T."/>
            <person name="Zhang H."/>
        </authorList>
    </citation>
    <scope>NUCLEOTIDE SEQUENCE</scope>
    <source>
        <strain evidence="2">3651</strain>
    </source>
</reference>
<accession>A0AAE1YQW1</accession>
<sequence>MALGGGGGKEVAATTRAWRGDGLRRRGFGGSGAYGVGLRGRDCEGFGLGWGEGLRRHGLGGGGGGRQPGLREGEGLRRPGFGGGIRRRGLGRVLMRLACAWGKGCGGGGWGKEPDHGKHEEKYFFGSNNFGASPEKTDSPRADNKSQKNSPFTFEDSVPGTPISRAGNSPRYSIGSRDPFADSFSRYDSFTTHGRDSSPVRENLTRFDSISSTRGFDHSSKYSFDDSDPSGSSGPFKASSETPKKGSE</sequence>
<gene>
    <name evidence="2" type="ORF">Salat_0574000</name>
</gene>
<feature type="compositionally biased region" description="Basic and acidic residues" evidence="1">
    <location>
        <begin position="193"/>
        <end position="205"/>
    </location>
</feature>